<dbReference type="EC" id="3.1.1.73" evidence="2"/>
<evidence type="ECO:0000256" key="8">
    <source>
        <dbReference type="ARBA" id="ARBA00023326"/>
    </source>
</evidence>
<dbReference type="GeneID" id="28826748"/>
<evidence type="ECO:0000256" key="5">
    <source>
        <dbReference type="ARBA" id="ARBA00022729"/>
    </source>
</evidence>
<dbReference type="Gene3D" id="3.40.50.1820">
    <property type="entry name" value="alpha/beta hydrolase"/>
    <property type="match status" value="1"/>
</dbReference>
<organism evidence="10 11">
    <name type="scientific">Mollisia scopiformis</name>
    <name type="common">Conifer needle endophyte fungus</name>
    <name type="synonym">Phialocephala scopiformis</name>
    <dbReference type="NCBI Taxonomy" id="149040"/>
    <lineage>
        <taxon>Eukaryota</taxon>
        <taxon>Fungi</taxon>
        <taxon>Dikarya</taxon>
        <taxon>Ascomycota</taxon>
        <taxon>Pezizomycotina</taxon>
        <taxon>Leotiomycetes</taxon>
        <taxon>Helotiales</taxon>
        <taxon>Mollisiaceae</taxon>
        <taxon>Mollisia</taxon>
    </lineage>
</organism>
<evidence type="ECO:0000256" key="2">
    <source>
        <dbReference type="ARBA" id="ARBA00013091"/>
    </source>
</evidence>
<evidence type="ECO:0000256" key="3">
    <source>
        <dbReference type="ARBA" id="ARBA00022525"/>
    </source>
</evidence>
<gene>
    <name evidence="10" type="ORF">LY89DRAFT_698990</name>
</gene>
<dbReference type="AlphaFoldDB" id="A0A194X139"/>
<dbReference type="GO" id="GO:0005576">
    <property type="term" value="C:extracellular region"/>
    <property type="evidence" value="ECO:0007669"/>
    <property type="project" value="UniProtKB-SubCell"/>
</dbReference>
<dbReference type="PANTHER" id="PTHR38050">
    <property type="match status" value="1"/>
</dbReference>
<dbReference type="SUPFAM" id="SSF53474">
    <property type="entry name" value="alpha/beta-Hydrolases"/>
    <property type="match status" value="1"/>
</dbReference>
<keyword evidence="8" id="KW-0624">Polysaccharide degradation</keyword>
<comment type="catalytic activity">
    <reaction evidence="9">
        <text>feruloyl-polysaccharide + H2O = ferulate + polysaccharide.</text>
        <dbReference type="EC" id="3.1.1.73"/>
    </reaction>
</comment>
<comment type="subcellular location">
    <subcellularLocation>
        <location evidence="1">Secreted</location>
    </subcellularLocation>
</comment>
<dbReference type="KEGG" id="psco:LY89DRAFT_698990"/>
<sequence>MTATLVAASYFSVAECLATPRSNPLSAYAGCGKALPKGQSNGGVSNVTITSDGVERYYLVFVPPTYNPFIPTPLILSYHGGVRTALDQLQLDELTNPEFNTVSMVVYPQGIANSWQGVPGDTVNDVLFTTNILNELENLYCINPSRIAATGKSDGAGFCNVLACDPVLSKRMAAFAPVSGAYYIDTLPCYPSTVAIPCSAGRTDVPMLAFHGGNDTTIPYLGEERKNECLPTIPHFIQEWALRDGLGSSNVTTPLAVDTVTYTFGHGLETGLVGLVYESNIGHDWPSTVPNADNMVAGHHVANYNATPIILKFFESHPLSIFETLEELV</sequence>
<evidence type="ECO:0000256" key="1">
    <source>
        <dbReference type="ARBA" id="ARBA00004613"/>
    </source>
</evidence>
<keyword evidence="11" id="KW-1185">Reference proteome</keyword>
<name>A0A194X139_MOLSC</name>
<evidence type="ECO:0000256" key="7">
    <source>
        <dbReference type="ARBA" id="ARBA00023277"/>
    </source>
</evidence>
<reference evidence="10 11" key="1">
    <citation type="submission" date="2015-10" db="EMBL/GenBank/DDBJ databases">
        <title>Full genome of DAOMC 229536 Phialocephala scopiformis, a fungal endophyte of spruce producing the potent anti-insectan compound rugulosin.</title>
        <authorList>
            <consortium name="DOE Joint Genome Institute"/>
            <person name="Walker A.K."/>
            <person name="Frasz S.L."/>
            <person name="Seifert K.A."/>
            <person name="Miller J.D."/>
            <person name="Mondo S.J."/>
            <person name="Labutti K."/>
            <person name="Lipzen A."/>
            <person name="Dockter R."/>
            <person name="Kennedy M."/>
            <person name="Grigoriev I.V."/>
            <person name="Spatafora J.W."/>
        </authorList>
    </citation>
    <scope>NUCLEOTIDE SEQUENCE [LARGE SCALE GENOMIC DNA]</scope>
    <source>
        <strain evidence="10 11">CBS 120377</strain>
    </source>
</reference>
<dbReference type="InterPro" id="IPR029058">
    <property type="entry name" value="AB_hydrolase_fold"/>
</dbReference>
<dbReference type="InterPro" id="IPR043595">
    <property type="entry name" value="FaeB/C/D"/>
</dbReference>
<dbReference type="GO" id="GO:0030600">
    <property type="term" value="F:feruloyl esterase activity"/>
    <property type="evidence" value="ECO:0007669"/>
    <property type="project" value="UniProtKB-EC"/>
</dbReference>
<dbReference type="PANTHER" id="PTHR38050:SF2">
    <property type="entry name" value="FERULOYL ESTERASE C-RELATED"/>
    <property type="match status" value="1"/>
</dbReference>
<dbReference type="EMBL" id="KQ947421">
    <property type="protein sequence ID" value="KUJ13908.1"/>
    <property type="molecule type" value="Genomic_DNA"/>
</dbReference>
<evidence type="ECO:0000313" key="10">
    <source>
        <dbReference type="EMBL" id="KUJ13908.1"/>
    </source>
</evidence>
<evidence type="ECO:0000256" key="9">
    <source>
        <dbReference type="ARBA" id="ARBA00034075"/>
    </source>
</evidence>
<dbReference type="Proteomes" id="UP000070700">
    <property type="component" value="Unassembled WGS sequence"/>
</dbReference>
<keyword evidence="4" id="KW-0858">Xylan degradation</keyword>
<proteinExistence type="predicted"/>
<keyword evidence="6" id="KW-0378">Hydrolase</keyword>
<dbReference type="InParanoid" id="A0A194X139"/>
<keyword evidence="7" id="KW-0119">Carbohydrate metabolism</keyword>
<dbReference type="RefSeq" id="XP_018068263.1">
    <property type="nucleotide sequence ID" value="XM_018217022.1"/>
</dbReference>
<accession>A0A194X139</accession>
<evidence type="ECO:0000313" key="11">
    <source>
        <dbReference type="Proteomes" id="UP000070700"/>
    </source>
</evidence>
<keyword evidence="5" id="KW-0732">Signal</keyword>
<dbReference type="OrthoDB" id="424610at2759"/>
<evidence type="ECO:0000256" key="6">
    <source>
        <dbReference type="ARBA" id="ARBA00022801"/>
    </source>
</evidence>
<dbReference type="GO" id="GO:0045493">
    <property type="term" value="P:xylan catabolic process"/>
    <property type="evidence" value="ECO:0007669"/>
    <property type="project" value="UniProtKB-KW"/>
</dbReference>
<keyword evidence="3" id="KW-0964">Secreted</keyword>
<evidence type="ECO:0000256" key="4">
    <source>
        <dbReference type="ARBA" id="ARBA00022651"/>
    </source>
</evidence>
<protein>
    <recommendedName>
        <fullName evidence="2">feruloyl esterase</fullName>
        <ecNumber evidence="2">3.1.1.73</ecNumber>
    </recommendedName>
</protein>